<reference evidence="1" key="1">
    <citation type="journal article" date="2020" name="Nature">
        <title>Giant virus diversity and host interactions through global metagenomics.</title>
        <authorList>
            <person name="Schulz F."/>
            <person name="Roux S."/>
            <person name="Paez-Espino D."/>
            <person name="Jungbluth S."/>
            <person name="Walsh D.A."/>
            <person name="Denef V.J."/>
            <person name="McMahon K.D."/>
            <person name="Konstantinidis K.T."/>
            <person name="Eloe-Fadrosh E.A."/>
            <person name="Kyrpides N.C."/>
            <person name="Woyke T."/>
        </authorList>
    </citation>
    <scope>NUCLEOTIDE SEQUENCE</scope>
    <source>
        <strain evidence="1">GVMAG-M-3300010160-26</strain>
    </source>
</reference>
<accession>A0A6C0BD74</accession>
<name>A0A6C0BD74_9ZZZZ</name>
<dbReference type="EMBL" id="MN739119">
    <property type="protein sequence ID" value="QHS89754.1"/>
    <property type="molecule type" value="Genomic_DNA"/>
</dbReference>
<protein>
    <submittedName>
        <fullName evidence="1">Uncharacterized protein</fullName>
    </submittedName>
</protein>
<proteinExistence type="predicted"/>
<sequence length="124" mass="14904">MNKPWNYSCISRNPNITWEIVQANPDKPWNYNQLLQNPNITPKIISENMVLFKPYIKFFQYNKLNYHSYFQSAIYKRKMTAQMHSAIYCELIQRACTPARLYQWSEGAADEFPTEYLQECVKYK</sequence>
<organism evidence="1">
    <name type="scientific">viral metagenome</name>
    <dbReference type="NCBI Taxonomy" id="1070528"/>
    <lineage>
        <taxon>unclassified sequences</taxon>
        <taxon>metagenomes</taxon>
        <taxon>organismal metagenomes</taxon>
    </lineage>
</organism>
<dbReference type="AlphaFoldDB" id="A0A6C0BD74"/>
<evidence type="ECO:0000313" key="1">
    <source>
        <dbReference type="EMBL" id="QHS89754.1"/>
    </source>
</evidence>